<evidence type="ECO:0000256" key="1">
    <source>
        <dbReference type="SAM" id="MobiDB-lite"/>
    </source>
</evidence>
<accession>A0ABD2YTG5</accession>
<sequence length="139" mass="15533">MTLSMGQPLTSGHSTMFVTNQQPTSRPSIMPPPTSQPPTYMSFSMPLPLSQPPTFGPSTMSLPTSQPPTYMSFSMPPPVSQPFHFIPSHVRLKYILLASKESKDVYKIFEHHDLERMKNLLHDICAGILKGLYSMEHSA</sequence>
<dbReference type="EMBL" id="JBJUIK010000012">
    <property type="protein sequence ID" value="KAL3509415.1"/>
    <property type="molecule type" value="Genomic_DNA"/>
</dbReference>
<feature type="compositionally biased region" description="Polar residues" evidence="1">
    <location>
        <begin position="1"/>
        <end position="26"/>
    </location>
</feature>
<evidence type="ECO:0000313" key="3">
    <source>
        <dbReference type="Proteomes" id="UP001630127"/>
    </source>
</evidence>
<reference evidence="2 3" key="1">
    <citation type="submission" date="2024-11" db="EMBL/GenBank/DDBJ databases">
        <title>A near-complete genome assembly of Cinchona calisaya.</title>
        <authorList>
            <person name="Lian D.C."/>
            <person name="Zhao X.W."/>
            <person name="Wei L."/>
        </authorList>
    </citation>
    <scope>NUCLEOTIDE SEQUENCE [LARGE SCALE GENOMIC DNA]</scope>
    <source>
        <tissue evidence="2">Nenye</tissue>
    </source>
</reference>
<dbReference type="Proteomes" id="UP001630127">
    <property type="component" value="Unassembled WGS sequence"/>
</dbReference>
<evidence type="ECO:0000313" key="2">
    <source>
        <dbReference type="EMBL" id="KAL3509415.1"/>
    </source>
</evidence>
<keyword evidence="3" id="KW-1185">Reference proteome</keyword>
<dbReference type="AlphaFoldDB" id="A0ABD2YTG5"/>
<organism evidence="2 3">
    <name type="scientific">Cinchona calisaya</name>
    <dbReference type="NCBI Taxonomy" id="153742"/>
    <lineage>
        <taxon>Eukaryota</taxon>
        <taxon>Viridiplantae</taxon>
        <taxon>Streptophyta</taxon>
        <taxon>Embryophyta</taxon>
        <taxon>Tracheophyta</taxon>
        <taxon>Spermatophyta</taxon>
        <taxon>Magnoliopsida</taxon>
        <taxon>eudicotyledons</taxon>
        <taxon>Gunneridae</taxon>
        <taxon>Pentapetalae</taxon>
        <taxon>asterids</taxon>
        <taxon>lamiids</taxon>
        <taxon>Gentianales</taxon>
        <taxon>Rubiaceae</taxon>
        <taxon>Cinchonoideae</taxon>
        <taxon>Cinchoneae</taxon>
        <taxon>Cinchona</taxon>
    </lineage>
</organism>
<comment type="caution">
    <text evidence="2">The sequence shown here is derived from an EMBL/GenBank/DDBJ whole genome shotgun (WGS) entry which is preliminary data.</text>
</comment>
<protein>
    <submittedName>
        <fullName evidence="2">Uncharacterized protein</fullName>
    </submittedName>
</protein>
<proteinExistence type="predicted"/>
<name>A0ABD2YTG5_9GENT</name>
<feature type="region of interest" description="Disordered" evidence="1">
    <location>
        <begin position="1"/>
        <end position="43"/>
    </location>
</feature>
<gene>
    <name evidence="2" type="ORF">ACH5RR_028816</name>
</gene>